<accession>A0A2Z7AUR5</accession>
<name>A0A2Z7AUR5_9LAMI</name>
<dbReference type="AlphaFoldDB" id="A0A2Z7AUR5"/>
<dbReference type="Proteomes" id="UP000250235">
    <property type="component" value="Unassembled WGS sequence"/>
</dbReference>
<gene>
    <name evidence="1" type="ORF">F511_03406</name>
</gene>
<sequence length="130" mass="15082">MLWSLAYADPIYLVSDQNEWPRHDIFVLPTVGVCLPQLKEASKAFRHVEICLKQFLIFAKTKVIDYNCYKNKYTYISENPSPRSGHLKEPAPLVSCDEASFLFTITQMFNQVSLIPRLVPFNLISIYYQT</sequence>
<keyword evidence="2" id="KW-1185">Reference proteome</keyword>
<organism evidence="1 2">
    <name type="scientific">Dorcoceras hygrometricum</name>
    <dbReference type="NCBI Taxonomy" id="472368"/>
    <lineage>
        <taxon>Eukaryota</taxon>
        <taxon>Viridiplantae</taxon>
        <taxon>Streptophyta</taxon>
        <taxon>Embryophyta</taxon>
        <taxon>Tracheophyta</taxon>
        <taxon>Spermatophyta</taxon>
        <taxon>Magnoliopsida</taxon>
        <taxon>eudicotyledons</taxon>
        <taxon>Gunneridae</taxon>
        <taxon>Pentapetalae</taxon>
        <taxon>asterids</taxon>
        <taxon>lamiids</taxon>
        <taxon>Lamiales</taxon>
        <taxon>Gesneriaceae</taxon>
        <taxon>Didymocarpoideae</taxon>
        <taxon>Trichosporeae</taxon>
        <taxon>Loxocarpinae</taxon>
        <taxon>Dorcoceras</taxon>
    </lineage>
</organism>
<evidence type="ECO:0000313" key="1">
    <source>
        <dbReference type="EMBL" id="KZV25108.1"/>
    </source>
</evidence>
<protein>
    <submittedName>
        <fullName evidence="1">Uncharacterized protein</fullName>
    </submittedName>
</protein>
<proteinExistence type="predicted"/>
<reference evidence="1 2" key="1">
    <citation type="journal article" date="2015" name="Proc. Natl. Acad. Sci. U.S.A.">
        <title>The resurrection genome of Boea hygrometrica: A blueprint for survival of dehydration.</title>
        <authorList>
            <person name="Xiao L."/>
            <person name="Yang G."/>
            <person name="Zhang L."/>
            <person name="Yang X."/>
            <person name="Zhao S."/>
            <person name="Ji Z."/>
            <person name="Zhou Q."/>
            <person name="Hu M."/>
            <person name="Wang Y."/>
            <person name="Chen M."/>
            <person name="Xu Y."/>
            <person name="Jin H."/>
            <person name="Xiao X."/>
            <person name="Hu G."/>
            <person name="Bao F."/>
            <person name="Hu Y."/>
            <person name="Wan P."/>
            <person name="Li L."/>
            <person name="Deng X."/>
            <person name="Kuang T."/>
            <person name="Xiang C."/>
            <person name="Zhu J.K."/>
            <person name="Oliver M.J."/>
            <person name="He Y."/>
        </authorList>
    </citation>
    <scope>NUCLEOTIDE SEQUENCE [LARGE SCALE GENOMIC DNA]</scope>
    <source>
        <strain evidence="2">cv. XS01</strain>
    </source>
</reference>
<evidence type="ECO:0000313" key="2">
    <source>
        <dbReference type="Proteomes" id="UP000250235"/>
    </source>
</evidence>
<dbReference type="EMBL" id="KV012039">
    <property type="protein sequence ID" value="KZV25108.1"/>
    <property type="molecule type" value="Genomic_DNA"/>
</dbReference>